<feature type="region of interest" description="Disordered" evidence="1">
    <location>
        <begin position="20"/>
        <end position="52"/>
    </location>
</feature>
<dbReference type="Proteomes" id="UP000475862">
    <property type="component" value="Unassembled WGS sequence"/>
</dbReference>
<keyword evidence="3" id="KW-1185">Reference proteome</keyword>
<feature type="compositionally biased region" description="Acidic residues" evidence="1">
    <location>
        <begin position="331"/>
        <end position="353"/>
    </location>
</feature>
<feature type="region of interest" description="Disordered" evidence="1">
    <location>
        <begin position="567"/>
        <end position="591"/>
    </location>
</feature>
<dbReference type="EMBL" id="VYZN01000014">
    <property type="protein sequence ID" value="KAE9539677.1"/>
    <property type="molecule type" value="Genomic_DNA"/>
</dbReference>
<sequence>MYSHELQTCDWPRNVGCGAETTAAQPDNQENALALARSSDRQRHPSAQPQRATPSIFNQHHQVQDQQVNEQLVKQQQLYEEEDFRAIEDDSDRQQRVYRGQPSTLGQVARDRDGISKHRNIIPQFAGVEKNKQFQIPNQNYRNDTSKDNGKQRLKRQTRQSYSGLTRPRPTEMTMSTTNYALRKLPKDYRIASRPSSYVPITNTDNLRQPTRQPKRCLYESKIYPGLMIPCPTSRYRMPPYRKHYEESDDVYDQVDDENPGKNEEIEDKEDYPENPDNRENLQNQDEYEEENSQPLNADEQFEQLVTRVRCKGKKCVGNNNNKYKNKENESQENEYENENESVNEEEESQEESPDSKEEEQKPKPKPKPKGINPNLHSPLAVVHNYQPANFTKIINRNKDGVPDVNQNKETAEDQEEEDDDEENSQESRLENTEDYNEGDDLQDDEYYYDDEEEYDQPPKKPKIPQKLTDIDEMKFKGEGDEPSESISKNTVLKNVSKTNDLHKQPNFESTQIPQRPKPYDSAAEAYTRVKDKNKPQDQQVMQMSIHETTVALNLVDEQKNKYKLPTKTDTTTVSAKYKPRPTIRPNILKR</sequence>
<evidence type="ECO:0000256" key="1">
    <source>
        <dbReference type="SAM" id="MobiDB-lite"/>
    </source>
</evidence>
<feature type="compositionally biased region" description="Acidic residues" evidence="1">
    <location>
        <begin position="265"/>
        <end position="274"/>
    </location>
</feature>
<evidence type="ECO:0000313" key="2">
    <source>
        <dbReference type="EMBL" id="KAE9539677.1"/>
    </source>
</evidence>
<feature type="compositionally biased region" description="Polar residues" evidence="1">
    <location>
        <begin position="22"/>
        <end position="31"/>
    </location>
</feature>
<organism evidence="2 3">
    <name type="scientific">Aphis glycines</name>
    <name type="common">Soybean aphid</name>
    <dbReference type="NCBI Taxonomy" id="307491"/>
    <lineage>
        <taxon>Eukaryota</taxon>
        <taxon>Metazoa</taxon>
        <taxon>Ecdysozoa</taxon>
        <taxon>Arthropoda</taxon>
        <taxon>Hexapoda</taxon>
        <taxon>Insecta</taxon>
        <taxon>Pterygota</taxon>
        <taxon>Neoptera</taxon>
        <taxon>Paraneoptera</taxon>
        <taxon>Hemiptera</taxon>
        <taxon>Sternorrhyncha</taxon>
        <taxon>Aphidomorpha</taxon>
        <taxon>Aphidoidea</taxon>
        <taxon>Aphididae</taxon>
        <taxon>Aphidini</taxon>
        <taxon>Aphis</taxon>
        <taxon>Aphis</taxon>
    </lineage>
</organism>
<name>A0A6G0TW69_APHGL</name>
<feature type="region of interest" description="Disordered" evidence="1">
    <location>
        <begin position="315"/>
        <end position="521"/>
    </location>
</feature>
<reference evidence="2 3" key="1">
    <citation type="submission" date="2019-08" db="EMBL/GenBank/DDBJ databases">
        <title>The genome of the soybean aphid Biotype 1, its phylome, world population structure and adaptation to the North American continent.</title>
        <authorList>
            <person name="Giordano R."/>
            <person name="Donthu R.K."/>
            <person name="Hernandez A.G."/>
            <person name="Wright C.L."/>
            <person name="Zimin A.V."/>
        </authorList>
    </citation>
    <scope>NUCLEOTIDE SEQUENCE [LARGE SCALE GENOMIC DNA]</scope>
    <source>
        <tissue evidence="2">Whole aphids</tissue>
    </source>
</reference>
<dbReference type="AlphaFoldDB" id="A0A6G0TW69"/>
<feature type="compositionally biased region" description="Acidic residues" evidence="1">
    <location>
        <begin position="433"/>
        <end position="456"/>
    </location>
</feature>
<feature type="compositionally biased region" description="Basic and acidic residues" evidence="1">
    <location>
        <begin position="469"/>
        <end position="480"/>
    </location>
</feature>
<feature type="compositionally biased region" description="Acidic residues" evidence="1">
    <location>
        <begin position="247"/>
        <end position="258"/>
    </location>
</feature>
<proteinExistence type="predicted"/>
<feature type="region of interest" description="Disordered" evidence="1">
    <location>
        <begin position="245"/>
        <end position="301"/>
    </location>
</feature>
<dbReference type="OrthoDB" id="6020543at2759"/>
<gene>
    <name evidence="2" type="ORF">AGLY_004929</name>
</gene>
<feature type="compositionally biased region" description="Basic residues" evidence="1">
    <location>
        <begin position="578"/>
        <end position="591"/>
    </location>
</feature>
<evidence type="ECO:0000313" key="3">
    <source>
        <dbReference type="Proteomes" id="UP000475862"/>
    </source>
</evidence>
<comment type="caution">
    <text evidence="2">The sequence shown here is derived from an EMBL/GenBank/DDBJ whole genome shotgun (WGS) entry which is preliminary data.</text>
</comment>
<accession>A0A6G0TW69</accession>
<protein>
    <submittedName>
        <fullName evidence="2">Uncharacterized protein</fullName>
    </submittedName>
</protein>
<feature type="compositionally biased region" description="Acidic residues" evidence="1">
    <location>
        <begin position="413"/>
        <end position="425"/>
    </location>
</feature>
<feature type="compositionally biased region" description="Polar residues" evidence="1">
    <location>
        <begin position="485"/>
        <end position="499"/>
    </location>
</feature>
<feature type="compositionally biased region" description="Basic and acidic residues" evidence="1">
    <location>
        <begin position="354"/>
        <end position="363"/>
    </location>
</feature>
<feature type="region of interest" description="Disordered" evidence="1">
    <location>
        <begin position="137"/>
        <end position="172"/>
    </location>
</feature>